<feature type="chain" id="PRO_5045376655" evidence="3">
    <location>
        <begin position="24"/>
        <end position="561"/>
    </location>
</feature>
<evidence type="ECO:0000259" key="5">
    <source>
        <dbReference type="Pfam" id="PF20990"/>
    </source>
</evidence>
<keyword evidence="2" id="KW-1133">Transmembrane helix</keyword>
<keyword evidence="2" id="KW-0812">Transmembrane</keyword>
<feature type="domain" description="Predicted membrane protein YciQ-like C-terminal" evidence="5">
    <location>
        <begin position="292"/>
        <end position="458"/>
    </location>
</feature>
<evidence type="ECO:0000256" key="1">
    <source>
        <dbReference type="SAM" id="MobiDB-lite"/>
    </source>
</evidence>
<evidence type="ECO:0000259" key="4">
    <source>
        <dbReference type="Pfam" id="PF09972"/>
    </source>
</evidence>
<evidence type="ECO:0000256" key="2">
    <source>
        <dbReference type="SAM" id="Phobius"/>
    </source>
</evidence>
<accession>A0ABV7CVQ3</accession>
<feature type="transmembrane region" description="Helical" evidence="2">
    <location>
        <begin position="237"/>
        <end position="257"/>
    </location>
</feature>
<reference evidence="7" key="1">
    <citation type="journal article" date="2019" name="Int. J. Syst. Evol. Microbiol.">
        <title>The Global Catalogue of Microorganisms (GCM) 10K type strain sequencing project: providing services to taxonomists for standard genome sequencing and annotation.</title>
        <authorList>
            <consortium name="The Broad Institute Genomics Platform"/>
            <consortium name="The Broad Institute Genome Sequencing Center for Infectious Disease"/>
            <person name="Wu L."/>
            <person name="Ma J."/>
        </authorList>
    </citation>
    <scope>NUCLEOTIDE SEQUENCE [LARGE SCALE GENOMIC DNA]</scope>
    <source>
        <strain evidence="7">KCTC 13128</strain>
    </source>
</reference>
<evidence type="ECO:0000256" key="3">
    <source>
        <dbReference type="SAM" id="SignalP"/>
    </source>
</evidence>
<feature type="compositionally biased region" description="Gly residues" evidence="1">
    <location>
        <begin position="543"/>
        <end position="561"/>
    </location>
</feature>
<comment type="caution">
    <text evidence="6">The sequence shown here is derived from an EMBL/GenBank/DDBJ whole genome shotgun (WGS) entry which is preliminary data.</text>
</comment>
<sequence>MRNVLVTIIMFAAVMLFPIQAMAVDFTIAETKIEAFLQENGDVYVKEKHTYEFEGEFNGITRSLIPKEGTGIFDVSAAENGDSLEVEQEENLYRVYREGSDETITIDLSYTIKGAVEVYSDVAEFYWPFFDQSNESDYEQLDVFIHPPASTEDVIAFGYDAAAESARIQRNGTVHFQMATVKSGQNGDIRAAFEAELFPSAEVTSDQAMRDDIVAEQMALEEQRATEDERRNMLSSAAPYLIIFSSIYLFALLVYAVRGKQSTEWEAERRFVDDHFIPSQEISMPATILYMKSGVLQPEMMTASLLDLVRKGYVTQEGDDTYSVKQRETEYAHEEQLMEWMFDRIGNKGVLGMEDLQKYTQDKANHDNYQKDMQAWKNNVWEEVRNSHLYKKKGKLRVMVGLTSLPMLALFILFAVYDLYIWMVPSFILFVGLMTFSIAYQPRTIKGARIRKQWKAFQQRFPHMEEKEWSGLVDDDQKRAFIYSVGMNNKQLEQKNKDLIQPVSTMGHVNTDMVMFLIIATAANQHFEKASTTVAASSTASGGMPGGGTGVGGGGGGSGGF</sequence>
<dbReference type="InterPro" id="IPR048389">
    <property type="entry name" value="YciQ-like_C"/>
</dbReference>
<keyword evidence="7" id="KW-1185">Reference proteome</keyword>
<dbReference type="InterPro" id="IPR018702">
    <property type="entry name" value="DUF2207"/>
</dbReference>
<name>A0ABV7CVQ3_9BACI</name>
<keyword evidence="2" id="KW-0472">Membrane</keyword>
<keyword evidence="3" id="KW-0732">Signal</keyword>
<feature type="region of interest" description="Disordered" evidence="1">
    <location>
        <begin position="537"/>
        <end position="561"/>
    </location>
</feature>
<gene>
    <name evidence="6" type="ORF">ACFOGI_09865</name>
</gene>
<dbReference type="Proteomes" id="UP001595279">
    <property type="component" value="Unassembled WGS sequence"/>
</dbReference>
<dbReference type="RefSeq" id="WP_390271893.1">
    <property type="nucleotide sequence ID" value="NZ_JBHRSA010000041.1"/>
</dbReference>
<protein>
    <submittedName>
        <fullName evidence="6">DUF2207 domain-containing protein</fullName>
    </submittedName>
</protein>
<feature type="transmembrane region" description="Helical" evidence="2">
    <location>
        <begin position="420"/>
        <end position="440"/>
    </location>
</feature>
<evidence type="ECO:0000313" key="6">
    <source>
        <dbReference type="EMBL" id="MFC3040551.1"/>
    </source>
</evidence>
<feature type="domain" description="DUF2207" evidence="4">
    <location>
        <begin position="28"/>
        <end position="193"/>
    </location>
</feature>
<feature type="transmembrane region" description="Helical" evidence="2">
    <location>
        <begin position="396"/>
        <end position="414"/>
    </location>
</feature>
<evidence type="ECO:0000313" key="7">
    <source>
        <dbReference type="Proteomes" id="UP001595279"/>
    </source>
</evidence>
<dbReference type="Pfam" id="PF20990">
    <property type="entry name" value="DUF2207_C"/>
    <property type="match status" value="1"/>
</dbReference>
<organism evidence="6 7">
    <name type="scientific">Virgibacillus xinjiangensis</name>
    <dbReference type="NCBI Taxonomy" id="393090"/>
    <lineage>
        <taxon>Bacteria</taxon>
        <taxon>Bacillati</taxon>
        <taxon>Bacillota</taxon>
        <taxon>Bacilli</taxon>
        <taxon>Bacillales</taxon>
        <taxon>Bacillaceae</taxon>
        <taxon>Virgibacillus</taxon>
    </lineage>
</organism>
<dbReference type="Pfam" id="PF09972">
    <property type="entry name" value="DUF2207"/>
    <property type="match status" value="1"/>
</dbReference>
<dbReference type="EMBL" id="JBHRSA010000041">
    <property type="protein sequence ID" value="MFC3040551.1"/>
    <property type="molecule type" value="Genomic_DNA"/>
</dbReference>
<feature type="signal peptide" evidence="3">
    <location>
        <begin position="1"/>
        <end position="23"/>
    </location>
</feature>
<proteinExistence type="predicted"/>